<dbReference type="OrthoDB" id="7657034at2759"/>
<feature type="region of interest" description="Disordered" evidence="1">
    <location>
        <begin position="253"/>
        <end position="273"/>
    </location>
</feature>
<protein>
    <submittedName>
        <fullName evidence="3">Uncharacterized protein</fullName>
    </submittedName>
</protein>
<dbReference type="GeneID" id="105268841"/>
<evidence type="ECO:0000256" key="1">
    <source>
        <dbReference type="SAM" id="MobiDB-lite"/>
    </source>
</evidence>
<feature type="region of interest" description="Disordered" evidence="1">
    <location>
        <begin position="1"/>
        <end position="53"/>
    </location>
</feature>
<dbReference type="KEGG" id="fas:105268841"/>
<organism evidence="2 3">
    <name type="scientific">Fopius arisanus</name>
    <dbReference type="NCBI Taxonomy" id="64838"/>
    <lineage>
        <taxon>Eukaryota</taxon>
        <taxon>Metazoa</taxon>
        <taxon>Ecdysozoa</taxon>
        <taxon>Arthropoda</taxon>
        <taxon>Hexapoda</taxon>
        <taxon>Insecta</taxon>
        <taxon>Pterygota</taxon>
        <taxon>Neoptera</taxon>
        <taxon>Endopterygota</taxon>
        <taxon>Hymenoptera</taxon>
        <taxon>Apocrita</taxon>
        <taxon>Ichneumonoidea</taxon>
        <taxon>Braconidae</taxon>
        <taxon>Opiinae</taxon>
        <taxon>Fopius</taxon>
    </lineage>
</organism>
<dbReference type="Proteomes" id="UP000694866">
    <property type="component" value="Unplaced"/>
</dbReference>
<dbReference type="RefSeq" id="XP_011306991.1">
    <property type="nucleotide sequence ID" value="XM_011308689.1"/>
</dbReference>
<proteinExistence type="predicted"/>
<accession>A0A9R1U4P9</accession>
<sequence length="273" mass="31087">MPKNKKRKGYSQLREKNAKLKNGVEATKSSVKKPLKNINGSGEDSRSHTSEDVEIIDRQREIATTASQNHNDVNMNDNDVAYAMKAVDQNMHKLFDRIRYSEDAVSTLPDRSWAIHCTELPVKRIVISEMIMHNIGGSGLEPFYIKQIVFDEKLNFEIFLLNSRTVLKDKPSSICSMEDFEALLDHVQSLKLCSGGPDHEQYSHLTPECAYKDPTNKWRHNLCTLEVSGCETCDSCQSLEEILKRHAQRVKPSVKHKNVIMSSRKRPGQSKDT</sequence>
<evidence type="ECO:0000313" key="3">
    <source>
        <dbReference type="RefSeq" id="XP_011306991.1"/>
    </source>
</evidence>
<dbReference type="AlphaFoldDB" id="A0A9R1U4P9"/>
<name>A0A9R1U4P9_9HYME</name>
<reference evidence="3" key="1">
    <citation type="submission" date="2025-08" db="UniProtKB">
        <authorList>
            <consortium name="RefSeq"/>
        </authorList>
    </citation>
    <scope>IDENTIFICATION</scope>
    <source>
        <strain evidence="3">USDA-PBARC FA_bdor</strain>
        <tissue evidence="3">Whole organism</tissue>
    </source>
</reference>
<gene>
    <name evidence="3" type="primary">LOC105268841</name>
</gene>
<keyword evidence="2" id="KW-1185">Reference proteome</keyword>
<feature type="compositionally biased region" description="Basic and acidic residues" evidence="1">
    <location>
        <begin position="43"/>
        <end position="53"/>
    </location>
</feature>
<evidence type="ECO:0000313" key="2">
    <source>
        <dbReference type="Proteomes" id="UP000694866"/>
    </source>
</evidence>